<keyword evidence="2" id="KW-1185">Reference proteome</keyword>
<protein>
    <submittedName>
        <fullName evidence="1">Uncharacterized protein</fullName>
    </submittedName>
</protein>
<comment type="caution">
    <text evidence="1">The sequence shown here is derived from an EMBL/GenBank/DDBJ whole genome shotgun (WGS) entry which is preliminary data.</text>
</comment>
<accession>A0AAV7KU11</accession>
<name>A0AAV7KU11_PLEWA</name>
<evidence type="ECO:0000313" key="2">
    <source>
        <dbReference type="Proteomes" id="UP001066276"/>
    </source>
</evidence>
<sequence>MKTGPQRDCDVLKCASGCGDGGKGLLPLGLLGVVVRPPPGCFTNVPHSRITISLSAPPDAEMAVNGSCCLGCWV</sequence>
<proteinExistence type="predicted"/>
<dbReference type="EMBL" id="JANPWB010000016">
    <property type="protein sequence ID" value="KAJ1081499.1"/>
    <property type="molecule type" value="Genomic_DNA"/>
</dbReference>
<organism evidence="1 2">
    <name type="scientific">Pleurodeles waltl</name>
    <name type="common">Iberian ribbed newt</name>
    <dbReference type="NCBI Taxonomy" id="8319"/>
    <lineage>
        <taxon>Eukaryota</taxon>
        <taxon>Metazoa</taxon>
        <taxon>Chordata</taxon>
        <taxon>Craniata</taxon>
        <taxon>Vertebrata</taxon>
        <taxon>Euteleostomi</taxon>
        <taxon>Amphibia</taxon>
        <taxon>Batrachia</taxon>
        <taxon>Caudata</taxon>
        <taxon>Salamandroidea</taxon>
        <taxon>Salamandridae</taxon>
        <taxon>Pleurodelinae</taxon>
        <taxon>Pleurodeles</taxon>
    </lineage>
</organism>
<dbReference type="Proteomes" id="UP001066276">
    <property type="component" value="Chromosome 12"/>
</dbReference>
<dbReference type="AlphaFoldDB" id="A0AAV7KU11"/>
<gene>
    <name evidence="1" type="ORF">NDU88_001681</name>
</gene>
<reference evidence="1" key="1">
    <citation type="journal article" date="2022" name="bioRxiv">
        <title>Sequencing and chromosome-scale assembly of the giantPleurodeles waltlgenome.</title>
        <authorList>
            <person name="Brown T."/>
            <person name="Elewa A."/>
            <person name="Iarovenko S."/>
            <person name="Subramanian E."/>
            <person name="Araus A.J."/>
            <person name="Petzold A."/>
            <person name="Susuki M."/>
            <person name="Suzuki K.-i.T."/>
            <person name="Hayashi T."/>
            <person name="Toyoda A."/>
            <person name="Oliveira C."/>
            <person name="Osipova E."/>
            <person name="Leigh N.D."/>
            <person name="Simon A."/>
            <person name="Yun M.H."/>
        </authorList>
    </citation>
    <scope>NUCLEOTIDE SEQUENCE</scope>
    <source>
        <strain evidence="1">20211129_DDA</strain>
        <tissue evidence="1">Liver</tissue>
    </source>
</reference>
<evidence type="ECO:0000313" key="1">
    <source>
        <dbReference type="EMBL" id="KAJ1081499.1"/>
    </source>
</evidence>